<evidence type="ECO:0000256" key="1">
    <source>
        <dbReference type="SAM" id="MobiDB-lite"/>
    </source>
</evidence>
<dbReference type="AlphaFoldDB" id="A0A5J4WZ02"/>
<comment type="caution">
    <text evidence="2">The sequence shown here is derived from an EMBL/GenBank/DDBJ whole genome shotgun (WGS) entry which is preliminary data.</text>
</comment>
<dbReference type="EMBL" id="SNRW01000690">
    <property type="protein sequence ID" value="KAA6399742.1"/>
    <property type="molecule type" value="Genomic_DNA"/>
</dbReference>
<name>A0A5J4WZ02_9EUKA</name>
<feature type="region of interest" description="Disordered" evidence="1">
    <location>
        <begin position="25"/>
        <end position="65"/>
    </location>
</feature>
<sequence length="86" mass="9455">MQKVKAIIDPVIVTSLGPFIVPEIEPVPQGPSKDQVKPQVESQIEAHKQGRPRFSDRDKNGDDGLRLPISLDGQLILALILYQGTN</sequence>
<feature type="compositionally biased region" description="Basic and acidic residues" evidence="1">
    <location>
        <begin position="44"/>
        <end position="65"/>
    </location>
</feature>
<proteinExistence type="predicted"/>
<organism evidence="2 3">
    <name type="scientific">Streblomastix strix</name>
    <dbReference type="NCBI Taxonomy" id="222440"/>
    <lineage>
        <taxon>Eukaryota</taxon>
        <taxon>Metamonada</taxon>
        <taxon>Preaxostyla</taxon>
        <taxon>Oxymonadida</taxon>
        <taxon>Streblomastigidae</taxon>
        <taxon>Streblomastix</taxon>
    </lineage>
</organism>
<gene>
    <name evidence="2" type="ORF">EZS28_004731</name>
</gene>
<accession>A0A5J4WZ02</accession>
<protein>
    <submittedName>
        <fullName evidence="2">Uncharacterized protein</fullName>
    </submittedName>
</protein>
<reference evidence="2 3" key="1">
    <citation type="submission" date="2019-03" db="EMBL/GenBank/DDBJ databases">
        <title>Single cell metagenomics reveals metabolic interactions within the superorganism composed of flagellate Streblomastix strix and complex community of Bacteroidetes bacteria on its surface.</title>
        <authorList>
            <person name="Treitli S.C."/>
            <person name="Kolisko M."/>
            <person name="Husnik F."/>
            <person name="Keeling P."/>
            <person name="Hampl V."/>
        </authorList>
    </citation>
    <scope>NUCLEOTIDE SEQUENCE [LARGE SCALE GENOMIC DNA]</scope>
    <source>
        <strain evidence="2">ST1C</strain>
    </source>
</reference>
<evidence type="ECO:0000313" key="2">
    <source>
        <dbReference type="EMBL" id="KAA6399742.1"/>
    </source>
</evidence>
<dbReference type="Proteomes" id="UP000324800">
    <property type="component" value="Unassembled WGS sequence"/>
</dbReference>
<evidence type="ECO:0000313" key="3">
    <source>
        <dbReference type="Proteomes" id="UP000324800"/>
    </source>
</evidence>